<reference evidence="1" key="1">
    <citation type="journal article" date="2015" name="Nature">
        <title>Complex archaea that bridge the gap between prokaryotes and eukaryotes.</title>
        <authorList>
            <person name="Spang A."/>
            <person name="Saw J.H."/>
            <person name="Jorgensen S.L."/>
            <person name="Zaremba-Niedzwiedzka K."/>
            <person name="Martijn J."/>
            <person name="Lind A.E."/>
            <person name="van Eijk R."/>
            <person name="Schleper C."/>
            <person name="Guy L."/>
            <person name="Ettema T.J."/>
        </authorList>
    </citation>
    <scope>NUCLEOTIDE SEQUENCE</scope>
</reference>
<dbReference type="AlphaFoldDB" id="A0A0F9F8Q9"/>
<gene>
    <name evidence="1" type="ORF">LCGC14_2273750</name>
</gene>
<accession>A0A0F9F8Q9</accession>
<dbReference type="EMBL" id="LAZR01031489">
    <property type="protein sequence ID" value="KKL53605.1"/>
    <property type="molecule type" value="Genomic_DNA"/>
</dbReference>
<proteinExistence type="predicted"/>
<protein>
    <submittedName>
        <fullName evidence="1">Uncharacterized protein</fullName>
    </submittedName>
</protein>
<organism evidence="1">
    <name type="scientific">marine sediment metagenome</name>
    <dbReference type="NCBI Taxonomy" id="412755"/>
    <lineage>
        <taxon>unclassified sequences</taxon>
        <taxon>metagenomes</taxon>
        <taxon>ecological metagenomes</taxon>
    </lineage>
</organism>
<comment type="caution">
    <text evidence="1">The sequence shown here is derived from an EMBL/GenBank/DDBJ whole genome shotgun (WGS) entry which is preliminary data.</text>
</comment>
<sequence length="69" mass="7757">MTTQAPTLDHQVDALLARITCRMLDRENAFFALEKPQTFDPQRLRIVLDGMVGPADETLQKIEAVEVTS</sequence>
<name>A0A0F9F8Q9_9ZZZZ</name>
<evidence type="ECO:0000313" key="1">
    <source>
        <dbReference type="EMBL" id="KKL53605.1"/>
    </source>
</evidence>